<evidence type="ECO:0000313" key="10">
    <source>
        <dbReference type="EMBL" id="KAB3534431.1"/>
    </source>
</evidence>
<comment type="similarity">
    <text evidence="2 8">Belongs to the nucleobase:cation symporter-2 (NCS2) (TC 2.A.40) family. Azg-like subfamily.</text>
</comment>
<feature type="transmembrane region" description="Helical" evidence="9">
    <location>
        <begin position="142"/>
        <end position="162"/>
    </location>
</feature>
<accession>A0A6I0F4K3</accession>
<dbReference type="RefSeq" id="WP_151861282.1">
    <property type="nucleotide sequence ID" value="NZ_WBZC01000028.1"/>
</dbReference>
<evidence type="ECO:0000313" key="11">
    <source>
        <dbReference type="Proteomes" id="UP000432715"/>
    </source>
</evidence>
<comment type="subcellular location">
    <subcellularLocation>
        <location evidence="1 8">Cell membrane</location>
        <topology evidence="1 8">Multi-pass membrane protein</topology>
    </subcellularLocation>
</comment>
<evidence type="ECO:0000256" key="3">
    <source>
        <dbReference type="ARBA" id="ARBA00022448"/>
    </source>
</evidence>
<feature type="transmembrane region" description="Helical" evidence="9">
    <location>
        <begin position="427"/>
        <end position="444"/>
    </location>
</feature>
<reference evidence="10 11" key="1">
    <citation type="submission" date="2019-10" db="EMBL/GenBank/DDBJ databases">
        <title>Alkaliphilus serpentinus sp. nov. and Alkaliphilus pronyensis sp. nov., two novel anaerobic alkaliphilic species isolated from the serpentinized-hosted hydrothermal field of the Prony Bay (New Caledonia).</title>
        <authorList>
            <person name="Postec A."/>
        </authorList>
    </citation>
    <scope>NUCLEOTIDE SEQUENCE [LARGE SCALE GENOMIC DNA]</scope>
    <source>
        <strain evidence="10 11">LacV</strain>
    </source>
</reference>
<evidence type="ECO:0000256" key="5">
    <source>
        <dbReference type="ARBA" id="ARBA00022692"/>
    </source>
</evidence>
<dbReference type="GO" id="GO:0005345">
    <property type="term" value="F:purine nucleobase transmembrane transporter activity"/>
    <property type="evidence" value="ECO:0007669"/>
    <property type="project" value="TreeGrafter"/>
</dbReference>
<evidence type="ECO:0000256" key="1">
    <source>
        <dbReference type="ARBA" id="ARBA00004651"/>
    </source>
</evidence>
<feature type="transmembrane region" description="Helical" evidence="9">
    <location>
        <begin position="332"/>
        <end position="353"/>
    </location>
</feature>
<keyword evidence="3 8" id="KW-0813">Transport</keyword>
<dbReference type="GO" id="GO:0005886">
    <property type="term" value="C:plasma membrane"/>
    <property type="evidence" value="ECO:0007669"/>
    <property type="project" value="UniProtKB-SubCell"/>
</dbReference>
<dbReference type="AlphaFoldDB" id="A0A6I0F4K3"/>
<feature type="transmembrane region" description="Helical" evidence="9">
    <location>
        <begin position="238"/>
        <end position="266"/>
    </location>
</feature>
<evidence type="ECO:0000256" key="7">
    <source>
        <dbReference type="ARBA" id="ARBA00023136"/>
    </source>
</evidence>
<feature type="transmembrane region" description="Helical" evidence="9">
    <location>
        <begin position="54"/>
        <end position="75"/>
    </location>
</feature>
<proteinExistence type="inferred from homology"/>
<dbReference type="Proteomes" id="UP000432715">
    <property type="component" value="Unassembled WGS sequence"/>
</dbReference>
<keyword evidence="5 8" id="KW-0812">Transmembrane</keyword>
<feature type="transmembrane region" description="Helical" evidence="9">
    <location>
        <begin position="110"/>
        <end position="130"/>
    </location>
</feature>
<evidence type="ECO:0000256" key="9">
    <source>
        <dbReference type="SAM" id="Phobius"/>
    </source>
</evidence>
<dbReference type="InterPro" id="IPR026033">
    <property type="entry name" value="Azg-like_bact_archaea"/>
</dbReference>
<feature type="transmembrane region" description="Helical" evidence="9">
    <location>
        <begin position="21"/>
        <end position="42"/>
    </location>
</feature>
<protein>
    <submittedName>
        <fullName evidence="10">NCS2 family permease</fullName>
    </submittedName>
</protein>
<dbReference type="PIRSF" id="PIRSF005353">
    <property type="entry name" value="PbuG"/>
    <property type="match status" value="1"/>
</dbReference>
<feature type="transmembrane region" description="Helical" evidence="9">
    <location>
        <begin position="168"/>
        <end position="192"/>
    </location>
</feature>
<dbReference type="EMBL" id="WBZC01000028">
    <property type="protein sequence ID" value="KAB3534431.1"/>
    <property type="molecule type" value="Genomic_DNA"/>
</dbReference>
<feature type="transmembrane region" description="Helical" evidence="9">
    <location>
        <begin position="87"/>
        <end position="104"/>
    </location>
</feature>
<keyword evidence="7 8" id="KW-0472">Membrane</keyword>
<dbReference type="InterPro" id="IPR006043">
    <property type="entry name" value="NCS2"/>
</dbReference>
<comment type="caution">
    <text evidence="10">The sequence shown here is derived from an EMBL/GenBank/DDBJ whole genome shotgun (WGS) entry which is preliminary data.</text>
</comment>
<feature type="transmembrane region" description="Helical" evidence="9">
    <location>
        <begin position="388"/>
        <end position="415"/>
    </location>
</feature>
<dbReference type="PANTHER" id="PTHR43337">
    <property type="entry name" value="XANTHINE/URACIL PERMEASE C887.17-RELATED"/>
    <property type="match status" value="1"/>
</dbReference>
<keyword evidence="6 8" id="KW-1133">Transmembrane helix</keyword>
<evidence type="ECO:0000256" key="6">
    <source>
        <dbReference type="ARBA" id="ARBA00022989"/>
    </source>
</evidence>
<evidence type="ECO:0000256" key="2">
    <source>
        <dbReference type="ARBA" id="ARBA00005697"/>
    </source>
</evidence>
<keyword evidence="11" id="KW-1185">Reference proteome</keyword>
<organism evidence="10 11">
    <name type="scientific">Alkaliphilus pronyensis</name>
    <dbReference type="NCBI Taxonomy" id="1482732"/>
    <lineage>
        <taxon>Bacteria</taxon>
        <taxon>Bacillati</taxon>
        <taxon>Bacillota</taxon>
        <taxon>Clostridia</taxon>
        <taxon>Peptostreptococcales</taxon>
        <taxon>Natronincolaceae</taxon>
        <taxon>Alkaliphilus</taxon>
    </lineage>
</organism>
<keyword evidence="4 8" id="KW-1003">Cell membrane</keyword>
<dbReference type="Pfam" id="PF00860">
    <property type="entry name" value="Xan_ur_permease"/>
    <property type="match status" value="1"/>
</dbReference>
<dbReference type="OrthoDB" id="9808458at2"/>
<dbReference type="InterPro" id="IPR045018">
    <property type="entry name" value="Azg-like"/>
</dbReference>
<gene>
    <name evidence="10" type="ORF">F8154_09000</name>
</gene>
<dbReference type="PANTHER" id="PTHR43337:SF1">
    <property type="entry name" value="XANTHINE_URACIL PERMEASE C887.17-RELATED"/>
    <property type="match status" value="1"/>
</dbReference>
<evidence type="ECO:0000256" key="8">
    <source>
        <dbReference type="PIRNR" id="PIRNR005353"/>
    </source>
</evidence>
<evidence type="ECO:0000256" key="4">
    <source>
        <dbReference type="ARBA" id="ARBA00022475"/>
    </source>
</evidence>
<name>A0A6I0F4K3_9FIRM</name>
<feature type="transmembrane region" description="Helical" evidence="9">
    <location>
        <begin position="199"/>
        <end position="218"/>
    </location>
</feature>
<sequence length="447" mass="46681">MSKENTSYLDSIFKLKENNTNVKTEIIAGVTTFITMAYILFVNPDILSVAGMDFNAVFMATCISAAIGTLIMGLYANLPFAQAPGMGLNAFFTFGVVLTLGYTWQQALAAIFISGILFIILTITGAREAIVEAIPNSLKHAIGGGIGLFIALIGFKNAGIVVTDEATLVAFGSFSDTAVLLSVIGLVITGILMARKLKGAILIGIVLTTVIGIPMGVTSTQLMEFSFDISPTLFQMDFAGLLDIGEAGIVGALTSVLTVVISFSLVDMFDTIGTLIGTGAKAGMLDEKGKLPNMNKALLADAVATSAGAMLGTSTVTTYVESAAGVAEGGKTGLTATTTGILFILAIFLAPFALMVPAQATAPALIVVGVLMMGAVKEIDFEDFSEALPAFLTIAVMPFSFSIANGIAAGIIFYCITKLFTGKIKEIHPTMILLAVLFILRFTILPH</sequence>